<protein>
    <submittedName>
        <fullName evidence="1">Uncharacterized protein</fullName>
    </submittedName>
</protein>
<dbReference type="HOGENOM" id="CLU_1737008_0_0_0"/>
<sequence>MHLGTEIAFSVISMSARSHPVCLSRKAAVLRTLLFVATLPVLFWLATCAVIPNAHYSNAESTAELAEPIQWRHTVDGWAPIEELQIEEPPMVDQPPIHPLTLLPLVVAVALSALLAFEPEADLPTVEAAVPVAADSEAAVEIDLANSTKA</sequence>
<comment type="caution">
    <text evidence="1">The sequence shown here is derived from an EMBL/GenBank/DDBJ whole genome shotgun (WGS) entry which is preliminary data.</text>
</comment>
<evidence type="ECO:0000313" key="1">
    <source>
        <dbReference type="EMBL" id="EAQ82348.1"/>
    </source>
</evidence>
<name>A3ZN19_9BACT</name>
<reference evidence="1 2" key="1">
    <citation type="submission" date="2006-02" db="EMBL/GenBank/DDBJ databases">
        <authorList>
            <person name="Amann R."/>
            <person name="Ferriera S."/>
            <person name="Johnson J."/>
            <person name="Kravitz S."/>
            <person name="Halpern A."/>
            <person name="Remington K."/>
            <person name="Beeson K."/>
            <person name="Tran B."/>
            <person name="Rogers Y.-H."/>
            <person name="Friedman R."/>
            <person name="Venter J.C."/>
        </authorList>
    </citation>
    <scope>NUCLEOTIDE SEQUENCE [LARGE SCALE GENOMIC DNA]</scope>
    <source>
        <strain evidence="1 2">DSM 3645</strain>
    </source>
</reference>
<gene>
    <name evidence="1" type="ORF">DSM3645_01500</name>
</gene>
<dbReference type="EMBL" id="AANZ01000002">
    <property type="protein sequence ID" value="EAQ82348.1"/>
    <property type="molecule type" value="Genomic_DNA"/>
</dbReference>
<dbReference type="Proteomes" id="UP000004358">
    <property type="component" value="Unassembled WGS sequence"/>
</dbReference>
<dbReference type="AlphaFoldDB" id="A3ZN19"/>
<organism evidence="1 2">
    <name type="scientific">Blastopirellula marina DSM 3645</name>
    <dbReference type="NCBI Taxonomy" id="314230"/>
    <lineage>
        <taxon>Bacteria</taxon>
        <taxon>Pseudomonadati</taxon>
        <taxon>Planctomycetota</taxon>
        <taxon>Planctomycetia</taxon>
        <taxon>Pirellulales</taxon>
        <taxon>Pirellulaceae</taxon>
        <taxon>Blastopirellula</taxon>
    </lineage>
</organism>
<proteinExistence type="predicted"/>
<accession>A3ZN19</accession>
<evidence type="ECO:0000313" key="2">
    <source>
        <dbReference type="Proteomes" id="UP000004358"/>
    </source>
</evidence>
<dbReference type="STRING" id="314230.DSM3645_01500"/>